<proteinExistence type="inferred from homology"/>
<organism evidence="3 4">
    <name type="scientific">Aestuariibaculum sediminum</name>
    <dbReference type="NCBI Taxonomy" id="2770637"/>
    <lineage>
        <taxon>Bacteria</taxon>
        <taxon>Pseudomonadati</taxon>
        <taxon>Bacteroidota</taxon>
        <taxon>Flavobacteriia</taxon>
        <taxon>Flavobacteriales</taxon>
        <taxon>Flavobacteriaceae</taxon>
    </lineage>
</organism>
<name>A0A8J6UHM3_9FLAO</name>
<comment type="similarity">
    <text evidence="1">Belongs to the UDP-N-acetylglucosamine 2-epimerase family.</text>
</comment>
<feature type="domain" description="UDP-N-acetylglucosamine 2-epimerase" evidence="2">
    <location>
        <begin position="162"/>
        <end position="338"/>
    </location>
</feature>
<dbReference type="InterPro" id="IPR043148">
    <property type="entry name" value="TagF_C"/>
</dbReference>
<reference evidence="3 4" key="1">
    <citation type="submission" date="2020-09" db="EMBL/GenBank/DDBJ databases">
        <title>TT11 complete genome.</title>
        <authorList>
            <person name="Wu Z."/>
        </authorList>
    </citation>
    <scope>NUCLEOTIDE SEQUENCE [LARGE SCALE GENOMIC DNA]</scope>
    <source>
        <strain evidence="3 4">TT11</strain>
    </source>
</reference>
<accession>A0A8J6UHM3</accession>
<dbReference type="Pfam" id="PF02350">
    <property type="entry name" value="Epimerase_2"/>
    <property type="match status" value="1"/>
</dbReference>
<evidence type="ECO:0000313" key="3">
    <source>
        <dbReference type="EMBL" id="MBD0833086.1"/>
    </source>
</evidence>
<evidence type="ECO:0000256" key="1">
    <source>
        <dbReference type="RuleBase" id="RU003513"/>
    </source>
</evidence>
<protein>
    <submittedName>
        <fullName evidence="3">UDP-N-acetylglucosamine 2-epimerase</fullName>
    </submittedName>
</protein>
<dbReference type="InterPro" id="IPR003331">
    <property type="entry name" value="UDP_GlcNAc_Epimerase_2_dom"/>
</dbReference>
<dbReference type="EMBL" id="JACVXB010000006">
    <property type="protein sequence ID" value="MBD0833086.1"/>
    <property type="molecule type" value="Genomic_DNA"/>
</dbReference>
<dbReference type="Proteomes" id="UP000600588">
    <property type="component" value="Unassembled WGS sequence"/>
</dbReference>
<keyword evidence="1" id="KW-0413">Isomerase</keyword>
<dbReference type="RefSeq" id="WP_188230874.1">
    <property type="nucleotide sequence ID" value="NZ_JACVXB010000006.1"/>
</dbReference>
<dbReference type="GO" id="GO:0016853">
    <property type="term" value="F:isomerase activity"/>
    <property type="evidence" value="ECO:0007669"/>
    <property type="project" value="UniProtKB-KW"/>
</dbReference>
<keyword evidence="4" id="KW-1185">Reference proteome</keyword>
<evidence type="ECO:0000259" key="2">
    <source>
        <dbReference type="Pfam" id="PF02350"/>
    </source>
</evidence>
<gene>
    <name evidence="3" type="ORF">ICJ83_13185</name>
</gene>
<comment type="caution">
    <text evidence="3">The sequence shown here is derived from an EMBL/GenBank/DDBJ whole genome shotgun (WGS) entry which is preliminary data.</text>
</comment>
<evidence type="ECO:0000313" key="4">
    <source>
        <dbReference type="Proteomes" id="UP000600588"/>
    </source>
</evidence>
<dbReference type="Gene3D" id="3.40.50.12580">
    <property type="match status" value="1"/>
</dbReference>
<dbReference type="AlphaFoldDB" id="A0A8J6UHM3"/>
<dbReference type="SUPFAM" id="SSF53756">
    <property type="entry name" value="UDP-Glycosyltransferase/glycogen phosphorylase"/>
    <property type="match status" value="1"/>
</dbReference>
<sequence>MRIRTILKDYIENLNFKESDILKKYSHHDLYESIEYLFSNRLYRKKFFFINFLVTSKAEVRIFTPLLEFLFKTESIEVNVIYLNKHRFDRILEDKLISKPNFNITKSVYPILKSFRNKNAVNVICLDFKKYFKYHKIGLELIGEINLKGGKTVCIQHGGIQEDNVQGQISSISNNQIVFGTYMYERLSEKRSEKELFLTGNPLHDKLVTGEKKIIGGSILSLIKNRKVILLATCLHTEYDYRFDAKLCYSKYIREVYNSINFNKYFLIIKMHPNDDIQNNIYEQECKLLNLSDKEVLIEPPHSRLTFYDYLNISDLLISRASTVIEEALIFGKLVLAFDLFEDGPINSYNSLKIYKNYLQIIGDRKDLVLGIENLLTNKERLDNLNTNLISFNQNGLASNRVYEALLKIGQQQNLY</sequence>